<gene>
    <name evidence="3" type="ORF">NX782_23225</name>
</gene>
<accession>A0ABT2AD17</accession>
<dbReference type="Gene3D" id="3.40.640.10">
    <property type="entry name" value="Type I PLP-dependent aspartate aminotransferase-like (Major domain)"/>
    <property type="match status" value="1"/>
</dbReference>
<protein>
    <submittedName>
        <fullName evidence="3">DegT/DnrJ/EryC1/StrS family aminotransferase</fullName>
    </submittedName>
</protein>
<comment type="similarity">
    <text evidence="1 2">Belongs to the DegT/DnrJ/EryC1 family.</text>
</comment>
<evidence type="ECO:0000256" key="2">
    <source>
        <dbReference type="RuleBase" id="RU004508"/>
    </source>
</evidence>
<dbReference type="GO" id="GO:0008483">
    <property type="term" value="F:transaminase activity"/>
    <property type="evidence" value="ECO:0007669"/>
    <property type="project" value="UniProtKB-KW"/>
</dbReference>
<dbReference type="PANTHER" id="PTHR30244">
    <property type="entry name" value="TRANSAMINASE"/>
    <property type="match status" value="1"/>
</dbReference>
<proteinExistence type="inferred from homology"/>
<dbReference type="InterPro" id="IPR015424">
    <property type="entry name" value="PyrdxlP-dep_Trfase"/>
</dbReference>
<dbReference type="InterPro" id="IPR015421">
    <property type="entry name" value="PyrdxlP-dep_Trfase_major"/>
</dbReference>
<dbReference type="Proteomes" id="UP001205560">
    <property type="component" value="Unassembled WGS sequence"/>
</dbReference>
<dbReference type="PANTHER" id="PTHR30244:SF34">
    <property type="entry name" value="DTDP-4-AMINO-4,6-DIDEOXYGALACTOSE TRANSAMINASE"/>
    <property type="match status" value="1"/>
</dbReference>
<organism evidence="3 4">
    <name type="scientific">Massilia norwichensis</name>
    <dbReference type="NCBI Taxonomy" id="1442366"/>
    <lineage>
        <taxon>Bacteria</taxon>
        <taxon>Pseudomonadati</taxon>
        <taxon>Pseudomonadota</taxon>
        <taxon>Betaproteobacteria</taxon>
        <taxon>Burkholderiales</taxon>
        <taxon>Oxalobacteraceae</taxon>
        <taxon>Telluria group</taxon>
        <taxon>Massilia</taxon>
    </lineage>
</organism>
<dbReference type="CDD" id="cd00616">
    <property type="entry name" value="AHBA_syn"/>
    <property type="match status" value="1"/>
</dbReference>
<dbReference type="SUPFAM" id="SSF53383">
    <property type="entry name" value="PLP-dependent transferases"/>
    <property type="match status" value="1"/>
</dbReference>
<dbReference type="PIRSF" id="PIRSF000390">
    <property type="entry name" value="PLP_StrS"/>
    <property type="match status" value="1"/>
</dbReference>
<sequence>MADQLCSDLATADLATAEAATAHPAIADAAPAPFLPFALPDIDDAEIEAVVACLRSGWVTTGPATRQFEQDFKHYLGGEVETISVNSATAGLHLALESLGIGPGDEVIVPTLTFTATAEVVRYLGATPVFVDVEARCMNLSVDAVEAAITPRTRAVIPVHYAGLACDMDALLALARRHGLRVVEDAAHAFPTRYKGRLVGTLDSDITVFSFYANKTMTTGEGGMVVTRDAELARRIRLMRLHGISQDAFNRYVSRTPAWYYEVVAAGFKYNLTDIASSIGVQQLRKIDRFWQRREHLARRYHEGLAGLPLQLPPVADTAAGSTHAWHLYVVRLAPEAGVTRDELILQLSQRGIGTSVHFIPLHRQPVWRDACALTPAQFPVAEACFEGILSLPLYTKMRDADQDRVIANLRELLA</sequence>
<dbReference type="Pfam" id="PF01041">
    <property type="entry name" value="DegT_DnrJ_EryC1"/>
    <property type="match status" value="1"/>
</dbReference>
<keyword evidence="4" id="KW-1185">Reference proteome</keyword>
<evidence type="ECO:0000313" key="3">
    <source>
        <dbReference type="EMBL" id="MCS0592104.1"/>
    </source>
</evidence>
<keyword evidence="3" id="KW-0808">Transferase</keyword>
<keyword evidence="3" id="KW-0032">Aminotransferase</keyword>
<evidence type="ECO:0000313" key="4">
    <source>
        <dbReference type="Proteomes" id="UP001205560"/>
    </source>
</evidence>
<name>A0ABT2AD17_9BURK</name>
<dbReference type="Gene3D" id="3.90.1150.10">
    <property type="entry name" value="Aspartate Aminotransferase, domain 1"/>
    <property type="match status" value="1"/>
</dbReference>
<evidence type="ECO:0000256" key="1">
    <source>
        <dbReference type="ARBA" id="ARBA00037999"/>
    </source>
</evidence>
<dbReference type="InterPro" id="IPR015422">
    <property type="entry name" value="PyrdxlP-dep_Trfase_small"/>
</dbReference>
<dbReference type="InterPro" id="IPR000653">
    <property type="entry name" value="DegT/StrS_aminotransferase"/>
</dbReference>
<dbReference type="RefSeq" id="WP_258847871.1">
    <property type="nucleotide sequence ID" value="NZ_JANUGX010000036.1"/>
</dbReference>
<dbReference type="EMBL" id="JANUGX010000036">
    <property type="protein sequence ID" value="MCS0592104.1"/>
    <property type="molecule type" value="Genomic_DNA"/>
</dbReference>
<keyword evidence="2" id="KW-0663">Pyridoxal phosphate</keyword>
<reference evidence="3 4" key="1">
    <citation type="submission" date="2022-08" db="EMBL/GenBank/DDBJ databases">
        <title>Reclassification of Massilia species as members of the genera Telluria, Duganella, Pseudoduganella, Mokoshia gen. nov. and Zemynaea gen. nov. using orthogonal and non-orthogonal genome-based approaches.</title>
        <authorList>
            <person name="Bowman J.P."/>
        </authorList>
    </citation>
    <scope>NUCLEOTIDE SEQUENCE [LARGE SCALE GENOMIC DNA]</scope>
    <source>
        <strain evidence="3 4">LMG 28164</strain>
    </source>
</reference>
<comment type="caution">
    <text evidence="3">The sequence shown here is derived from an EMBL/GenBank/DDBJ whole genome shotgun (WGS) entry which is preliminary data.</text>
</comment>